<dbReference type="SUPFAM" id="SSF55031">
    <property type="entry name" value="Bacterial exopeptidase dimerisation domain"/>
    <property type="match status" value="1"/>
</dbReference>
<evidence type="ECO:0000256" key="1">
    <source>
        <dbReference type="ARBA" id="ARBA00009692"/>
    </source>
</evidence>
<comment type="function">
    <text evidence="7">Cleaves the N-terminal amino acid of tripeptides.</text>
</comment>
<keyword evidence="4 7" id="KW-0378">Hydrolase</keyword>
<dbReference type="CDD" id="cd03892">
    <property type="entry name" value="M20_peptT"/>
    <property type="match status" value="1"/>
</dbReference>
<sequence>MISFSTLIDSGHFSLLENLNMKQYLRERFLKYVGFNTQSDGEHHSVPSTHNQFVFAQFLRQELVSLGFDEVQLSDKGYLTATVPATINDVPCIGFIAHLDTAPDYSSDGVSPQIIENYNGQAIALGLEETLSPEQFESLHQYVGQTLITTDGTTLLGADDKAGITEIITALHHLITHPEIPHGKVRLCFTPDEEIGRGADHFDVESFGASWAYTVDGGQVGELEYENFNAATAVITAIGNNCHPGSAFGVMINAQTMAARFHAKMPLKDTPEFSCDYDGFFHLIGMEGVTEKATLTYIIRDFDLTLFEQRKRWLVDLVEKYNSELKIGKLSIVLDDSYLNMKQQILPHPHIIDIAKQAMHNLDITPIVKPIRGGTDGARLSYMGLPCPNIFTGGHNFHGKHEYVCLESMEKATLTIIEIAKLTAAEHVKIQPQQ</sequence>
<dbReference type="AlphaFoldDB" id="B8CQE9"/>
<dbReference type="GO" id="GO:0008237">
    <property type="term" value="F:metallopeptidase activity"/>
    <property type="evidence" value="ECO:0007669"/>
    <property type="project" value="UniProtKB-KW"/>
</dbReference>
<dbReference type="HAMAP" id="MF_00550">
    <property type="entry name" value="Aminopeptidase_M20"/>
    <property type="match status" value="1"/>
</dbReference>
<dbReference type="InterPro" id="IPR036264">
    <property type="entry name" value="Bact_exopeptidase_dim_dom"/>
</dbReference>
<dbReference type="InterPro" id="IPR011650">
    <property type="entry name" value="Peptidase_M20_dimer"/>
</dbReference>
<feature type="binding site" evidence="7 9">
    <location>
        <position position="398"/>
    </location>
    <ligand>
        <name>Zn(2+)</name>
        <dbReference type="ChEBI" id="CHEBI:29105"/>
        <label>2</label>
    </ligand>
</feature>
<comment type="subcellular location">
    <subcellularLocation>
        <location evidence="7">Cytoplasm</location>
    </subcellularLocation>
</comment>
<dbReference type="Proteomes" id="UP000000753">
    <property type="component" value="Chromosome"/>
</dbReference>
<dbReference type="Pfam" id="PF07687">
    <property type="entry name" value="M20_dimer"/>
    <property type="match status" value="1"/>
</dbReference>
<comment type="catalytic activity">
    <reaction evidence="7">
        <text>Release of the N-terminal residue from a tripeptide.</text>
        <dbReference type="EC" id="3.4.11.4"/>
    </reaction>
</comment>
<dbReference type="NCBIfam" id="NF009920">
    <property type="entry name" value="PRK13381.1"/>
    <property type="match status" value="1"/>
</dbReference>
<evidence type="ECO:0000259" key="10">
    <source>
        <dbReference type="Pfam" id="PF07687"/>
    </source>
</evidence>
<keyword evidence="7" id="KW-0963">Cytoplasm</keyword>
<keyword evidence="12" id="KW-1185">Reference proteome</keyword>
<comment type="cofactor">
    <cofactor evidence="7 9">
        <name>Zn(2+)</name>
        <dbReference type="ChEBI" id="CHEBI:29105"/>
    </cofactor>
    <text evidence="7 9">Binds 2 Zn(2+) ions per subunit.</text>
</comment>
<dbReference type="NCBIfam" id="NF003976">
    <property type="entry name" value="PRK05469.1"/>
    <property type="match status" value="1"/>
</dbReference>
<dbReference type="PROSITE" id="PS00758">
    <property type="entry name" value="ARGE_DAPE_CPG2_1"/>
    <property type="match status" value="1"/>
</dbReference>
<feature type="domain" description="Peptidase M20 dimerisation" evidence="10">
    <location>
        <begin position="225"/>
        <end position="322"/>
    </location>
</feature>
<feature type="active site" description="Proton acceptor" evidence="7 8">
    <location>
        <position position="193"/>
    </location>
</feature>
<evidence type="ECO:0000256" key="7">
    <source>
        <dbReference type="HAMAP-Rule" id="MF_00550"/>
    </source>
</evidence>
<evidence type="ECO:0000256" key="4">
    <source>
        <dbReference type="ARBA" id="ARBA00022801"/>
    </source>
</evidence>
<keyword evidence="6 7" id="KW-0482">Metalloprotease</keyword>
<dbReference type="GO" id="GO:0006508">
    <property type="term" value="P:proteolysis"/>
    <property type="evidence" value="ECO:0007669"/>
    <property type="project" value="UniProtKB-UniRule"/>
</dbReference>
<feature type="binding site" evidence="7 9">
    <location>
        <position position="159"/>
    </location>
    <ligand>
        <name>Zn(2+)</name>
        <dbReference type="ChEBI" id="CHEBI:29105"/>
        <label>2</label>
    </ligand>
</feature>
<dbReference type="GO" id="GO:0043171">
    <property type="term" value="P:peptide catabolic process"/>
    <property type="evidence" value="ECO:0007669"/>
    <property type="project" value="UniProtKB-UniRule"/>
</dbReference>
<reference evidence="11 12" key="1">
    <citation type="journal article" date="2008" name="PLoS ONE">
        <title>Environmental adaptation: genomic analysis of the piezotolerant and psychrotolerant deep-sea iron reducing bacterium Shewanella piezotolerans WP3.</title>
        <authorList>
            <person name="Wang F."/>
            <person name="Wang J."/>
            <person name="Jian H."/>
            <person name="Zhang B."/>
            <person name="Li S."/>
            <person name="Wang F."/>
            <person name="Zeng X."/>
            <person name="Gao L."/>
            <person name="Bartlett D.H."/>
            <person name="Yu J."/>
            <person name="Hu S."/>
            <person name="Xiao X."/>
        </authorList>
    </citation>
    <scope>NUCLEOTIDE SEQUENCE [LARGE SCALE GENOMIC DNA]</scope>
    <source>
        <strain evidence="12">WP3 / JCM 13877</strain>
    </source>
</reference>
<dbReference type="Gene3D" id="3.40.630.10">
    <property type="entry name" value="Zn peptidases"/>
    <property type="match status" value="1"/>
</dbReference>
<dbReference type="HOGENOM" id="CLU_053676_0_0_6"/>
<comment type="similarity">
    <text evidence="1 7">Belongs to the peptidase M20B family.</text>
</comment>
<evidence type="ECO:0000256" key="6">
    <source>
        <dbReference type="ARBA" id="ARBA00023049"/>
    </source>
</evidence>
<dbReference type="eggNOG" id="COG2195">
    <property type="taxonomic scope" value="Bacteria"/>
</dbReference>
<dbReference type="GO" id="GO:0008270">
    <property type="term" value="F:zinc ion binding"/>
    <property type="evidence" value="ECO:0007669"/>
    <property type="project" value="UniProtKB-UniRule"/>
</dbReference>
<protein>
    <recommendedName>
        <fullName evidence="7">Peptidase T</fullName>
        <ecNumber evidence="7">3.4.11.4</ecNumber>
    </recommendedName>
    <alternativeName>
        <fullName evidence="7">Aminotripeptidase</fullName>
        <shortName evidence="7">Tripeptidase</shortName>
    </alternativeName>
    <alternativeName>
        <fullName evidence="7">Tripeptide aminopeptidase</fullName>
    </alternativeName>
</protein>
<feature type="active site" evidence="7 8">
    <location>
        <position position="100"/>
    </location>
</feature>
<keyword evidence="7 11" id="KW-0031">Aminopeptidase</keyword>
<feature type="binding site" evidence="7 9">
    <location>
        <position position="159"/>
    </location>
    <ligand>
        <name>Zn(2+)</name>
        <dbReference type="ChEBI" id="CHEBI:29105"/>
        <label>1</label>
    </ligand>
</feature>
<evidence type="ECO:0000313" key="11">
    <source>
        <dbReference type="EMBL" id="ACJ30279.1"/>
    </source>
</evidence>
<feature type="binding site" evidence="7 9">
    <location>
        <position position="216"/>
    </location>
    <ligand>
        <name>Zn(2+)</name>
        <dbReference type="ChEBI" id="CHEBI:29105"/>
        <label>1</label>
    </ligand>
</feature>
<dbReference type="InterPro" id="IPR002933">
    <property type="entry name" value="Peptidase_M20"/>
</dbReference>
<dbReference type="MEROPS" id="M20.003"/>
<keyword evidence="3 7" id="KW-0479">Metal-binding</keyword>
<dbReference type="SUPFAM" id="SSF53187">
    <property type="entry name" value="Zn-dependent exopeptidases"/>
    <property type="match status" value="1"/>
</dbReference>
<dbReference type="EC" id="3.4.11.4" evidence="7"/>
<dbReference type="Pfam" id="PF01546">
    <property type="entry name" value="Peptidase_M20"/>
    <property type="match status" value="1"/>
</dbReference>
<dbReference type="PANTHER" id="PTHR42994:SF1">
    <property type="entry name" value="PEPTIDASE T"/>
    <property type="match status" value="1"/>
</dbReference>
<dbReference type="NCBIfam" id="TIGR01882">
    <property type="entry name" value="peptidase-T"/>
    <property type="match status" value="1"/>
</dbReference>
<evidence type="ECO:0000256" key="8">
    <source>
        <dbReference type="PIRSR" id="PIRSR037215-1"/>
    </source>
</evidence>
<dbReference type="PANTHER" id="PTHR42994">
    <property type="entry name" value="PEPTIDASE T"/>
    <property type="match status" value="1"/>
</dbReference>
<dbReference type="PIRSF" id="PIRSF037215">
    <property type="entry name" value="Peptidase_M20B"/>
    <property type="match status" value="1"/>
</dbReference>
<dbReference type="PROSITE" id="PS00759">
    <property type="entry name" value="ARGE_DAPE_CPG2_2"/>
    <property type="match status" value="1"/>
</dbReference>
<dbReference type="STRING" id="225849.swp_3588"/>
<dbReference type="GO" id="GO:0045148">
    <property type="term" value="F:tripeptide aminopeptidase activity"/>
    <property type="evidence" value="ECO:0007669"/>
    <property type="project" value="UniProtKB-UniRule"/>
</dbReference>
<dbReference type="EMBL" id="CP000472">
    <property type="protein sequence ID" value="ACJ30279.1"/>
    <property type="molecule type" value="Genomic_DNA"/>
</dbReference>
<proteinExistence type="inferred from homology"/>
<dbReference type="InterPro" id="IPR010161">
    <property type="entry name" value="Peptidase_M20B"/>
</dbReference>
<evidence type="ECO:0000256" key="5">
    <source>
        <dbReference type="ARBA" id="ARBA00022833"/>
    </source>
</evidence>
<feature type="binding site" evidence="7 9">
    <location>
        <position position="98"/>
    </location>
    <ligand>
        <name>Zn(2+)</name>
        <dbReference type="ChEBI" id="CHEBI:29105"/>
        <label>1</label>
    </ligand>
</feature>
<feature type="binding site" evidence="7 9">
    <location>
        <position position="194"/>
    </location>
    <ligand>
        <name>Zn(2+)</name>
        <dbReference type="ChEBI" id="CHEBI:29105"/>
        <label>2</label>
    </ligand>
</feature>
<evidence type="ECO:0000256" key="9">
    <source>
        <dbReference type="PIRSR" id="PIRSR037215-2"/>
    </source>
</evidence>
<dbReference type="GO" id="GO:0005829">
    <property type="term" value="C:cytosol"/>
    <property type="evidence" value="ECO:0007669"/>
    <property type="project" value="TreeGrafter"/>
</dbReference>
<dbReference type="Gene3D" id="3.30.70.360">
    <property type="match status" value="1"/>
</dbReference>
<keyword evidence="2 7" id="KW-0645">Protease</keyword>
<evidence type="ECO:0000313" key="12">
    <source>
        <dbReference type="Proteomes" id="UP000000753"/>
    </source>
</evidence>
<dbReference type="InterPro" id="IPR001261">
    <property type="entry name" value="ArgE/DapE_CS"/>
</dbReference>
<organism evidence="11 12">
    <name type="scientific">Shewanella piezotolerans (strain WP3 / JCM 13877)</name>
    <dbReference type="NCBI Taxonomy" id="225849"/>
    <lineage>
        <taxon>Bacteria</taxon>
        <taxon>Pseudomonadati</taxon>
        <taxon>Pseudomonadota</taxon>
        <taxon>Gammaproteobacteria</taxon>
        <taxon>Alteromonadales</taxon>
        <taxon>Shewanellaceae</taxon>
        <taxon>Shewanella</taxon>
    </lineage>
</organism>
<gene>
    <name evidence="7" type="primary">pepT</name>
    <name evidence="11" type="ordered locus">swp_3588</name>
</gene>
<dbReference type="KEGG" id="swp:swp_3588"/>
<name>B8CQE9_SHEPW</name>
<evidence type="ECO:0000256" key="3">
    <source>
        <dbReference type="ARBA" id="ARBA00022723"/>
    </source>
</evidence>
<keyword evidence="5 7" id="KW-0862">Zinc</keyword>
<accession>B8CQE9</accession>
<evidence type="ECO:0000256" key="2">
    <source>
        <dbReference type="ARBA" id="ARBA00022670"/>
    </source>
</evidence>